<evidence type="ECO:0000313" key="4">
    <source>
        <dbReference type="Proteomes" id="UP000466442"/>
    </source>
</evidence>
<dbReference type="PROSITE" id="PS50088">
    <property type="entry name" value="ANK_REPEAT"/>
    <property type="match status" value="5"/>
</dbReference>
<dbReference type="PANTHER" id="PTHR24198:SF193">
    <property type="match status" value="1"/>
</dbReference>
<dbReference type="EMBL" id="WIXP02000003">
    <property type="protein sequence ID" value="KAF6212822.1"/>
    <property type="molecule type" value="Genomic_DNA"/>
</dbReference>
<dbReference type="SUPFAM" id="SSF48403">
    <property type="entry name" value="Ankyrin repeat"/>
    <property type="match status" value="3"/>
</dbReference>
<dbReference type="Gene3D" id="1.25.40.20">
    <property type="entry name" value="Ankyrin repeat-containing domain"/>
    <property type="match status" value="5"/>
</dbReference>
<accession>A0A6A4K996</accession>
<keyword evidence="1" id="KW-0677">Repeat</keyword>
<evidence type="ECO:0000313" key="3">
    <source>
        <dbReference type="EMBL" id="KAF6212822.1"/>
    </source>
</evidence>
<keyword evidence="2" id="KW-0040">ANK repeat</keyword>
<gene>
    <name evidence="3" type="ORF">GE061_010531</name>
</gene>
<evidence type="ECO:0000256" key="2">
    <source>
        <dbReference type="ARBA" id="ARBA00023043"/>
    </source>
</evidence>
<dbReference type="PANTHER" id="PTHR24198">
    <property type="entry name" value="ANKYRIN REPEAT AND PROTEIN KINASE DOMAIN-CONTAINING PROTEIN"/>
    <property type="match status" value="1"/>
</dbReference>
<organism evidence="3 4">
    <name type="scientific">Apolygus lucorum</name>
    <name type="common">Small green plant bug</name>
    <name type="synonym">Lygocoris lucorum</name>
    <dbReference type="NCBI Taxonomy" id="248454"/>
    <lineage>
        <taxon>Eukaryota</taxon>
        <taxon>Metazoa</taxon>
        <taxon>Ecdysozoa</taxon>
        <taxon>Arthropoda</taxon>
        <taxon>Hexapoda</taxon>
        <taxon>Insecta</taxon>
        <taxon>Pterygota</taxon>
        <taxon>Neoptera</taxon>
        <taxon>Paraneoptera</taxon>
        <taxon>Hemiptera</taxon>
        <taxon>Heteroptera</taxon>
        <taxon>Panheteroptera</taxon>
        <taxon>Cimicomorpha</taxon>
        <taxon>Miridae</taxon>
        <taxon>Mirini</taxon>
        <taxon>Apolygus</taxon>
    </lineage>
</organism>
<proteinExistence type="predicted"/>
<dbReference type="Pfam" id="PF00023">
    <property type="entry name" value="Ank"/>
    <property type="match status" value="1"/>
</dbReference>
<reference evidence="3" key="1">
    <citation type="journal article" date="2021" name="Mol. Ecol. Resour.">
        <title>Apolygus lucorum genome provides insights into omnivorousness and mesophyll feeding.</title>
        <authorList>
            <person name="Liu Y."/>
            <person name="Liu H."/>
            <person name="Wang H."/>
            <person name="Huang T."/>
            <person name="Liu B."/>
            <person name="Yang B."/>
            <person name="Yin L."/>
            <person name="Li B."/>
            <person name="Zhang Y."/>
            <person name="Zhang S."/>
            <person name="Jiang F."/>
            <person name="Zhang X."/>
            <person name="Ren Y."/>
            <person name="Wang B."/>
            <person name="Wang S."/>
            <person name="Lu Y."/>
            <person name="Wu K."/>
            <person name="Fan W."/>
            <person name="Wang G."/>
        </authorList>
    </citation>
    <scope>NUCLEOTIDE SEQUENCE</scope>
    <source>
        <strain evidence="3">12Hb</strain>
    </source>
</reference>
<dbReference type="PROSITE" id="PS50297">
    <property type="entry name" value="ANK_REP_REGION"/>
    <property type="match status" value="3"/>
</dbReference>
<dbReference type="Pfam" id="PF12796">
    <property type="entry name" value="Ank_2"/>
    <property type="match status" value="3"/>
</dbReference>
<protein>
    <submittedName>
        <fullName evidence="3">Uncharacterized protein</fullName>
    </submittedName>
</protein>
<evidence type="ECO:0000256" key="1">
    <source>
        <dbReference type="ARBA" id="ARBA00022737"/>
    </source>
</evidence>
<comment type="caution">
    <text evidence="3">The sequence shown here is derived from an EMBL/GenBank/DDBJ whole genome shotgun (WGS) entry which is preliminary data.</text>
</comment>
<dbReference type="SMART" id="SM00248">
    <property type="entry name" value="ANK"/>
    <property type="match status" value="10"/>
</dbReference>
<dbReference type="AlphaFoldDB" id="A0A6A4K996"/>
<name>A0A6A4K996_APOLU</name>
<dbReference type="PRINTS" id="PR01415">
    <property type="entry name" value="ANKYRIN"/>
</dbReference>
<keyword evidence="4" id="KW-1185">Reference proteome</keyword>
<dbReference type="OrthoDB" id="8197096at2759"/>
<sequence>MVIRVDGWWKPKEEGDFARPIHFSTHNHHLIKFKLEKFQNPNILDGFGRTPLIIACLIKARKRELKALLDAGADINCLWESKCPYRLLSPLTISILYHKFDLAHFLLKHGADPNLRIFNGFTALHLAVVFRQMDLIGWLIDAKADTNAKDDYGYTPLHLAALFSKEICKVLLDVEDTKVNICGHEGETPLHIAAFKGNYENVKVFVERQANINCEMRDHRTAIDCTTSPTIMKYLMFRNAECKGCFEQKPDWIPFNCYVPYPLIKLLKAMSPLVSSPENEVFNKFKCDLNTCKLPDTTGRIGRPMDPRCRRVHLDPSWYFIDPVTVFPNFGIHHVLNHVPSKPIRKRARTYEFAKKRLEDGQILDKKEHFPCFMQLIGNWGSFMATNRTLKFGGYCLSVLMDVGLDVNEKNAQGYTPLFLLIEDGFECAAVFLLNAGADPNLRVNDVTPLMMASVRGLKKVVLALLEKGADVNAVDKRGISALQMASYFALFNPPEVVQALIAKGADVNAVGPSRVTALHLSAVSMSPDRCHYLLNAGAFIDARVFELTAVDLAFLFMNIPAAAILKLSGDMFKSAKRGDLGDLEKYLRRGAIVNCQRANQGTVLMSMTDIPFTLYAILILKYEPDYLIKDRKGLTAFHHAVINKNYLTLVMFLKKWGIDLLFENGDNHIDNLIKICEESKRMDWMMEDETKQVLVDWKTVYEKGGKKMLEQLINAHFYDYIGFATLIFKFGWRKALKFFRQSGTSLY</sequence>
<dbReference type="InterPro" id="IPR002110">
    <property type="entry name" value="Ankyrin_rpt"/>
</dbReference>
<dbReference type="Proteomes" id="UP000466442">
    <property type="component" value="Unassembled WGS sequence"/>
</dbReference>
<dbReference type="InterPro" id="IPR036770">
    <property type="entry name" value="Ankyrin_rpt-contain_sf"/>
</dbReference>